<keyword evidence="5" id="KW-0472">Membrane</keyword>
<protein>
    <submittedName>
        <fullName evidence="10">Uncharacterized protein</fullName>
    </submittedName>
</protein>
<dbReference type="Pfam" id="PF25917">
    <property type="entry name" value="BSH_RND"/>
    <property type="match status" value="1"/>
</dbReference>
<accession>A0A5K7XIM3</accession>
<dbReference type="RefSeq" id="WP_152101463.1">
    <property type="nucleotide sequence ID" value="NZ_AP021861.1"/>
</dbReference>
<evidence type="ECO:0000256" key="1">
    <source>
        <dbReference type="ARBA" id="ARBA00004196"/>
    </source>
</evidence>
<dbReference type="InterPro" id="IPR058625">
    <property type="entry name" value="MdtA-like_BSH"/>
</dbReference>
<keyword evidence="5" id="KW-1133">Transmembrane helix</keyword>
<dbReference type="Gene3D" id="1.10.287.470">
    <property type="entry name" value="Helix hairpin bin"/>
    <property type="match status" value="1"/>
</dbReference>
<dbReference type="AlphaFoldDB" id="A0A5K7XIM3"/>
<evidence type="ECO:0000313" key="11">
    <source>
        <dbReference type="Proteomes" id="UP000326837"/>
    </source>
</evidence>
<evidence type="ECO:0000259" key="8">
    <source>
        <dbReference type="Pfam" id="PF25954"/>
    </source>
</evidence>
<keyword evidence="11" id="KW-1185">Reference proteome</keyword>
<reference evidence="11" key="1">
    <citation type="submission" date="2019-10" db="EMBL/GenBank/DDBJ databases">
        <title>Lacipirellula parvula gen. nov., sp. nov., representing a lineage of planctomycetes widespread in freshwater anoxic habitats, and description of the family Lacipirellulaceae.</title>
        <authorList>
            <person name="Dedysh S.N."/>
            <person name="Kulichevskaya I.S."/>
            <person name="Beletsky A.V."/>
            <person name="Rakitin A.L."/>
            <person name="Mardanov A.V."/>
            <person name="Ivanova A.A."/>
            <person name="Saltykova V.X."/>
            <person name="Rijpstra W.I.C."/>
            <person name="Sinninghe Damste J.S."/>
            <person name="Ravin N.V."/>
        </authorList>
    </citation>
    <scope>NUCLEOTIDE SEQUENCE [LARGE SCALE GENOMIC DNA]</scope>
    <source>
        <strain evidence="11">PX69</strain>
    </source>
</reference>
<evidence type="ECO:0000259" key="9">
    <source>
        <dbReference type="Pfam" id="PF25967"/>
    </source>
</evidence>
<feature type="domain" description="Multidrug resistance protein MdtA-like C-terminal permuted SH3" evidence="9">
    <location>
        <begin position="349"/>
        <end position="407"/>
    </location>
</feature>
<organism evidence="10 11">
    <name type="scientific">Lacipirellula parvula</name>
    <dbReference type="NCBI Taxonomy" id="2650471"/>
    <lineage>
        <taxon>Bacteria</taxon>
        <taxon>Pseudomonadati</taxon>
        <taxon>Planctomycetota</taxon>
        <taxon>Planctomycetia</taxon>
        <taxon>Pirellulales</taxon>
        <taxon>Lacipirellulaceae</taxon>
        <taxon>Lacipirellula</taxon>
    </lineage>
</organism>
<sequence>MNPSEKTTQQNSQHAASEHDEVGAMPPAPQPARWKLALITSLAAILAIGVFYLGWTPKANQQRALAREVDISKSALPRVRVTLPREAEELTDVLLPADIQAMQETVLYPRTNGYVLRRHVDIGDQVEAGQLLAEIATPEVDAEVSQAAAELLGAEATLESEKANAHLSEINAQRYRRLIKTVATSQQMLDDAEAALLVANAKVKLAEAAIQVSKANLQRVTELQSFAKVTAPFAGVVTARSIEVGQLVTAGNAQTQALFRLASTNPVRVFVNVPQVYAAHVAKDLKAQVVLREQPTQDIVGKVTRTARAIDPNTRTLLTEIQVPNDDGALLIGSYAQVKLQLQRDYTPLLIPSSAIIFNSLGTQVAAVTADNRIALHDVQIERDMGSEVGITSGLDPAESVVINPGDRMSQGLHVEIDK</sequence>
<comment type="subcellular location">
    <subcellularLocation>
        <location evidence="1">Cell envelope</location>
    </subcellularLocation>
</comment>
<dbReference type="Gene3D" id="2.40.420.20">
    <property type="match status" value="1"/>
</dbReference>
<evidence type="ECO:0000256" key="5">
    <source>
        <dbReference type="SAM" id="Phobius"/>
    </source>
</evidence>
<dbReference type="GO" id="GO:1990281">
    <property type="term" value="C:efflux pump complex"/>
    <property type="evidence" value="ECO:0007669"/>
    <property type="project" value="TreeGrafter"/>
</dbReference>
<evidence type="ECO:0000313" key="10">
    <source>
        <dbReference type="EMBL" id="BBO36265.1"/>
    </source>
</evidence>
<evidence type="ECO:0000259" key="6">
    <source>
        <dbReference type="Pfam" id="PF25876"/>
    </source>
</evidence>
<evidence type="ECO:0000256" key="2">
    <source>
        <dbReference type="ARBA" id="ARBA00009477"/>
    </source>
</evidence>
<feature type="domain" description="Multidrug resistance protein MdtA-like barrel-sandwich hybrid" evidence="7">
    <location>
        <begin position="108"/>
        <end position="257"/>
    </location>
</feature>
<dbReference type="KEGG" id="lpav:PLANPX_5877"/>
<dbReference type="Pfam" id="PF25967">
    <property type="entry name" value="RND-MFP_C"/>
    <property type="match status" value="1"/>
</dbReference>
<evidence type="ECO:0000256" key="3">
    <source>
        <dbReference type="ARBA" id="ARBA00022448"/>
    </source>
</evidence>
<gene>
    <name evidence="10" type="ORF">PLANPX_5877</name>
</gene>
<dbReference type="InterPro" id="IPR058624">
    <property type="entry name" value="MdtA-like_HH"/>
</dbReference>
<evidence type="ECO:0000259" key="7">
    <source>
        <dbReference type="Pfam" id="PF25917"/>
    </source>
</evidence>
<feature type="compositionally biased region" description="Polar residues" evidence="4">
    <location>
        <begin position="1"/>
        <end position="15"/>
    </location>
</feature>
<dbReference type="InterPro" id="IPR058792">
    <property type="entry name" value="Beta-barrel_RND_2"/>
</dbReference>
<dbReference type="Pfam" id="PF25954">
    <property type="entry name" value="Beta-barrel_RND_2"/>
    <property type="match status" value="1"/>
</dbReference>
<dbReference type="InterPro" id="IPR006143">
    <property type="entry name" value="RND_pump_MFP"/>
</dbReference>
<evidence type="ECO:0000256" key="4">
    <source>
        <dbReference type="SAM" id="MobiDB-lite"/>
    </source>
</evidence>
<feature type="domain" description="Multidrug resistance protein MdtA-like alpha-helical hairpin" evidence="6">
    <location>
        <begin position="152"/>
        <end position="218"/>
    </location>
</feature>
<dbReference type="SUPFAM" id="SSF111369">
    <property type="entry name" value="HlyD-like secretion proteins"/>
    <property type="match status" value="1"/>
</dbReference>
<dbReference type="InterPro" id="IPR058627">
    <property type="entry name" value="MdtA-like_C"/>
</dbReference>
<keyword evidence="3" id="KW-0813">Transport</keyword>
<dbReference type="GO" id="GO:0015562">
    <property type="term" value="F:efflux transmembrane transporter activity"/>
    <property type="evidence" value="ECO:0007669"/>
    <property type="project" value="TreeGrafter"/>
</dbReference>
<name>A0A5K7XIM3_9BACT</name>
<dbReference type="PANTHER" id="PTHR30469:SF37">
    <property type="entry name" value="RAGD PROTEIN"/>
    <property type="match status" value="1"/>
</dbReference>
<feature type="region of interest" description="Disordered" evidence="4">
    <location>
        <begin position="1"/>
        <end position="27"/>
    </location>
</feature>
<dbReference type="Pfam" id="PF25876">
    <property type="entry name" value="HH_MFP_RND"/>
    <property type="match status" value="1"/>
</dbReference>
<feature type="transmembrane region" description="Helical" evidence="5">
    <location>
        <begin position="36"/>
        <end position="55"/>
    </location>
</feature>
<comment type="similarity">
    <text evidence="2">Belongs to the membrane fusion protein (MFP) (TC 8.A.1) family.</text>
</comment>
<keyword evidence="5" id="KW-0812">Transmembrane</keyword>
<dbReference type="Gene3D" id="2.40.30.170">
    <property type="match status" value="1"/>
</dbReference>
<dbReference type="PANTHER" id="PTHR30469">
    <property type="entry name" value="MULTIDRUG RESISTANCE PROTEIN MDTA"/>
    <property type="match status" value="1"/>
</dbReference>
<dbReference type="NCBIfam" id="TIGR01730">
    <property type="entry name" value="RND_mfp"/>
    <property type="match status" value="1"/>
</dbReference>
<dbReference type="Gene3D" id="2.40.50.100">
    <property type="match status" value="1"/>
</dbReference>
<proteinExistence type="inferred from homology"/>
<feature type="domain" description="CusB-like beta-barrel" evidence="8">
    <location>
        <begin position="269"/>
        <end position="341"/>
    </location>
</feature>
<dbReference type="Proteomes" id="UP000326837">
    <property type="component" value="Chromosome"/>
</dbReference>
<dbReference type="EMBL" id="AP021861">
    <property type="protein sequence ID" value="BBO36265.1"/>
    <property type="molecule type" value="Genomic_DNA"/>
</dbReference>